<dbReference type="GO" id="GO:0046872">
    <property type="term" value="F:metal ion binding"/>
    <property type="evidence" value="ECO:0007669"/>
    <property type="project" value="UniProtKB-KW"/>
</dbReference>
<evidence type="ECO:0000313" key="6">
    <source>
        <dbReference type="EMBL" id="QNT68964.1"/>
    </source>
</evidence>
<proteinExistence type="inferred from homology"/>
<dbReference type="PANTHER" id="PTHR42988">
    <property type="entry name" value="PHOSPHOHYDROLASE"/>
    <property type="match status" value="1"/>
</dbReference>
<evidence type="ECO:0000259" key="5">
    <source>
        <dbReference type="Pfam" id="PF00149"/>
    </source>
</evidence>
<name>A0A7H1MZS8_9PROT</name>
<protein>
    <submittedName>
        <fullName evidence="6">Metallophosphoesterase</fullName>
    </submittedName>
</protein>
<evidence type="ECO:0000256" key="3">
    <source>
        <dbReference type="ARBA" id="ARBA00023004"/>
    </source>
</evidence>
<accession>A0A7H1MZS8</accession>
<keyword evidence="1" id="KW-0479">Metal-binding</keyword>
<dbReference type="InterPro" id="IPR029052">
    <property type="entry name" value="Metallo-depent_PP-like"/>
</dbReference>
<dbReference type="Proteomes" id="UP000516369">
    <property type="component" value="Chromosome"/>
</dbReference>
<evidence type="ECO:0000313" key="7">
    <source>
        <dbReference type="Proteomes" id="UP000516369"/>
    </source>
</evidence>
<dbReference type="GO" id="GO:0016787">
    <property type="term" value="F:hydrolase activity"/>
    <property type="evidence" value="ECO:0007669"/>
    <property type="project" value="UniProtKB-KW"/>
</dbReference>
<feature type="domain" description="Calcineurin-like phosphoesterase" evidence="5">
    <location>
        <begin position="36"/>
        <end position="219"/>
    </location>
</feature>
<dbReference type="InterPro" id="IPR050884">
    <property type="entry name" value="CNP_phosphodiesterase-III"/>
</dbReference>
<evidence type="ECO:0000256" key="1">
    <source>
        <dbReference type="ARBA" id="ARBA00022723"/>
    </source>
</evidence>
<evidence type="ECO:0000256" key="2">
    <source>
        <dbReference type="ARBA" id="ARBA00022801"/>
    </source>
</evidence>
<dbReference type="Pfam" id="PF00149">
    <property type="entry name" value="Metallophos"/>
    <property type="match status" value="1"/>
</dbReference>
<dbReference type="PANTHER" id="PTHR42988:SF2">
    <property type="entry name" value="CYCLIC NUCLEOTIDE PHOSPHODIESTERASE CBUA0032-RELATED"/>
    <property type="match status" value="1"/>
</dbReference>
<dbReference type="KEGG" id="dvn:HQ394_05820"/>
<gene>
    <name evidence="6" type="ORF">HQ394_05820</name>
</gene>
<dbReference type="InterPro" id="IPR004843">
    <property type="entry name" value="Calcineurin-like_PHP"/>
</dbReference>
<keyword evidence="3" id="KW-0408">Iron</keyword>
<keyword evidence="2" id="KW-0378">Hydrolase</keyword>
<keyword evidence="7" id="KW-1185">Reference proteome</keyword>
<dbReference type="Gene3D" id="3.60.21.10">
    <property type="match status" value="1"/>
</dbReference>
<dbReference type="SUPFAM" id="SSF56300">
    <property type="entry name" value="Metallo-dependent phosphatases"/>
    <property type="match status" value="1"/>
</dbReference>
<reference evidence="6 7" key="1">
    <citation type="submission" date="2020-05" db="EMBL/GenBank/DDBJ databases">
        <title>Complete closed genome sequence of Defluviicoccus vanus.</title>
        <authorList>
            <person name="Bessarab I."/>
            <person name="Arumugam K."/>
            <person name="Maszenan A.M."/>
            <person name="Seviour R.J."/>
            <person name="Williams R.B."/>
        </authorList>
    </citation>
    <scope>NUCLEOTIDE SEQUENCE [LARGE SCALE GENOMIC DNA]</scope>
    <source>
        <strain evidence="6 7">Ben 114</strain>
    </source>
</reference>
<organism evidence="6 7">
    <name type="scientific">Defluviicoccus vanus</name>
    <dbReference type="NCBI Taxonomy" id="111831"/>
    <lineage>
        <taxon>Bacteria</taxon>
        <taxon>Pseudomonadati</taxon>
        <taxon>Pseudomonadota</taxon>
        <taxon>Alphaproteobacteria</taxon>
        <taxon>Rhodospirillales</taxon>
        <taxon>Rhodospirillaceae</taxon>
        <taxon>Defluviicoccus</taxon>
    </lineage>
</organism>
<sequence>MASQLRLGLRDFAGKRLWGFLSWRLRRQHIHRRTVLDALAEDLLLQHPDHVVVTGDITNISLPAEFIAASHWLASLGQPEFVSIIPGNHDAYVHVPWERSWVHWDDYMRSDADDAAATNLAPRFPFVRRRRHVAIVGLSTAVRSAPGMAVGRLGAAQLHATSLLLEQLRRQGLFRVVLLHHPPITAAGDHHKRLIDAEAFMAMLAEAGAELVLHGHDHVHRMRSQPSPGGRLPVLGAASASAAAVRGHVPAQYNLYRIAPSSRGWTIDVCIRGLEMNGQFATLQRQRLTVARAHAGLAGGATLSAVASDAREG</sequence>
<dbReference type="EMBL" id="CP053923">
    <property type="protein sequence ID" value="QNT68964.1"/>
    <property type="molecule type" value="Genomic_DNA"/>
</dbReference>
<comment type="similarity">
    <text evidence="4">Belongs to the cyclic nucleotide phosphodiesterase class-III family.</text>
</comment>
<dbReference type="AlphaFoldDB" id="A0A7H1MZS8"/>
<evidence type="ECO:0000256" key="4">
    <source>
        <dbReference type="ARBA" id="ARBA00025742"/>
    </source>
</evidence>